<organism evidence="1 2">
    <name type="scientific">Septoria linicola</name>
    <dbReference type="NCBI Taxonomy" id="215465"/>
    <lineage>
        <taxon>Eukaryota</taxon>
        <taxon>Fungi</taxon>
        <taxon>Dikarya</taxon>
        <taxon>Ascomycota</taxon>
        <taxon>Pezizomycotina</taxon>
        <taxon>Dothideomycetes</taxon>
        <taxon>Dothideomycetidae</taxon>
        <taxon>Mycosphaerellales</taxon>
        <taxon>Mycosphaerellaceae</taxon>
        <taxon>Septoria</taxon>
    </lineage>
</organism>
<proteinExistence type="predicted"/>
<keyword evidence="2" id="KW-1185">Reference proteome</keyword>
<dbReference type="AlphaFoldDB" id="A0A9Q9EN22"/>
<gene>
    <name evidence="1" type="ORF">Slin15195_G094180</name>
</gene>
<dbReference type="OrthoDB" id="3220769at2759"/>
<evidence type="ECO:0000313" key="2">
    <source>
        <dbReference type="Proteomes" id="UP001056384"/>
    </source>
</evidence>
<dbReference type="Proteomes" id="UP001056384">
    <property type="component" value="Chromosome 8"/>
</dbReference>
<dbReference type="EMBL" id="CP099425">
    <property type="protein sequence ID" value="USW56099.1"/>
    <property type="molecule type" value="Genomic_DNA"/>
</dbReference>
<protein>
    <submittedName>
        <fullName evidence="1">Uncharacterized protein</fullName>
    </submittedName>
</protein>
<accession>A0A9Q9EN22</accession>
<reference evidence="1" key="1">
    <citation type="submission" date="2022-06" db="EMBL/GenBank/DDBJ databases">
        <title>Complete genome sequences of two strains of the flax pathogen Septoria linicola.</title>
        <authorList>
            <person name="Lapalu N."/>
            <person name="Simon A."/>
            <person name="Demenou B."/>
            <person name="Paumier D."/>
            <person name="Guillot M.-P."/>
            <person name="Gout L."/>
            <person name="Valade R."/>
        </authorList>
    </citation>
    <scope>NUCLEOTIDE SEQUENCE</scope>
    <source>
        <strain evidence="1">SE15195</strain>
    </source>
</reference>
<evidence type="ECO:0000313" key="1">
    <source>
        <dbReference type="EMBL" id="USW56099.1"/>
    </source>
</evidence>
<name>A0A9Q9EN22_9PEZI</name>
<sequence length="103" mass="11181">MAFDLDLFTSADFNTTTADRSVLHGLPDLLAGKYLPTCQPANLALNSQIFTNNSALKYEIVGIQKEVSSDDDNANARGLPSLTYSNNILEDCEITSVQLELSP</sequence>